<keyword evidence="5 7" id="KW-0808">Transferase</keyword>
<dbReference type="NCBIfam" id="TIGR00114">
    <property type="entry name" value="lumazine-synth"/>
    <property type="match status" value="1"/>
</dbReference>
<name>A0A6N6VJP9_9HYPH</name>
<dbReference type="GO" id="GO:0005829">
    <property type="term" value="C:cytosol"/>
    <property type="evidence" value="ECO:0007669"/>
    <property type="project" value="TreeGrafter"/>
</dbReference>
<dbReference type="UniPathway" id="UPA00275">
    <property type="reaction ID" value="UER00404"/>
</dbReference>
<feature type="binding site" evidence="7">
    <location>
        <begin position="46"/>
        <end position="48"/>
    </location>
    <ligand>
        <name>5-amino-6-(D-ribitylamino)uracil</name>
        <dbReference type="ChEBI" id="CHEBI:15934"/>
    </ligand>
</feature>
<feature type="binding site" evidence="7">
    <location>
        <position position="124"/>
    </location>
    <ligand>
        <name>(2S)-2-hydroxy-3-oxobutyl phosphate</name>
        <dbReference type="ChEBI" id="CHEBI:58830"/>
    </ligand>
</feature>
<feature type="active site" description="Proton donor" evidence="7">
    <location>
        <position position="85"/>
    </location>
</feature>
<keyword evidence="4 7" id="KW-0686">Riboflavin biosynthesis</keyword>
<dbReference type="EMBL" id="WESC01000007">
    <property type="protein sequence ID" value="KAB7740123.1"/>
    <property type="molecule type" value="Genomic_DNA"/>
</dbReference>
<dbReference type="Gene3D" id="3.40.50.960">
    <property type="entry name" value="Lumazine/riboflavin synthase"/>
    <property type="match status" value="1"/>
</dbReference>
<feature type="binding site" evidence="7">
    <location>
        <begin position="82"/>
        <end position="83"/>
    </location>
    <ligand>
        <name>(2S)-2-hydroxy-3-oxobutyl phosphate</name>
        <dbReference type="ChEBI" id="CHEBI:58830"/>
    </ligand>
</feature>
<evidence type="ECO:0000256" key="1">
    <source>
        <dbReference type="ARBA" id="ARBA00004917"/>
    </source>
</evidence>
<dbReference type="GO" id="GO:0009231">
    <property type="term" value="P:riboflavin biosynthetic process"/>
    <property type="evidence" value="ECO:0007669"/>
    <property type="project" value="UniProtKB-UniRule"/>
</dbReference>
<feature type="binding site" evidence="7">
    <location>
        <begin position="77"/>
        <end position="79"/>
    </location>
    <ligand>
        <name>5-amino-6-(D-ribitylamino)uracil</name>
        <dbReference type="ChEBI" id="CHEBI:15934"/>
    </ligand>
</feature>
<dbReference type="PANTHER" id="PTHR21058">
    <property type="entry name" value="6,7-DIMETHYL-8-RIBITYLLUMAZINE SYNTHASE DMRL SYNTHASE LUMAZINE SYNTHASE"/>
    <property type="match status" value="1"/>
</dbReference>
<gene>
    <name evidence="7" type="primary">ribH</name>
    <name evidence="8" type="ORF">F2P47_08935</name>
</gene>
<keyword evidence="9" id="KW-1185">Reference proteome</keyword>
<evidence type="ECO:0000256" key="2">
    <source>
        <dbReference type="ARBA" id="ARBA00007424"/>
    </source>
</evidence>
<dbReference type="SUPFAM" id="SSF52121">
    <property type="entry name" value="Lumazine synthase"/>
    <property type="match status" value="1"/>
</dbReference>
<organism evidence="8 9">
    <name type="scientific">Parvibaculum sedimenti</name>
    <dbReference type="NCBI Taxonomy" id="2608632"/>
    <lineage>
        <taxon>Bacteria</taxon>
        <taxon>Pseudomonadati</taxon>
        <taxon>Pseudomonadota</taxon>
        <taxon>Alphaproteobacteria</taxon>
        <taxon>Hyphomicrobiales</taxon>
        <taxon>Parvibaculaceae</taxon>
        <taxon>Parvibaculum</taxon>
    </lineage>
</organism>
<dbReference type="InterPro" id="IPR002180">
    <property type="entry name" value="LS/RS"/>
</dbReference>
<dbReference type="AlphaFoldDB" id="A0A6N6VJP9"/>
<evidence type="ECO:0000256" key="7">
    <source>
        <dbReference type="HAMAP-Rule" id="MF_00178"/>
    </source>
</evidence>
<dbReference type="Proteomes" id="UP000468901">
    <property type="component" value="Unassembled WGS sequence"/>
</dbReference>
<dbReference type="CDD" id="cd09209">
    <property type="entry name" value="Lumazine_synthase-I"/>
    <property type="match status" value="1"/>
</dbReference>
<comment type="caution">
    <text evidence="8">The sequence shown here is derived from an EMBL/GenBank/DDBJ whole genome shotgun (WGS) entry which is preliminary data.</text>
</comment>
<dbReference type="GO" id="GO:0000906">
    <property type="term" value="F:6,7-dimethyl-8-ribityllumazine synthase activity"/>
    <property type="evidence" value="ECO:0007669"/>
    <property type="project" value="UniProtKB-UniRule"/>
</dbReference>
<sequence length="152" mass="16283">MKTTKAHILIIEARFYEHLADELARGAIAEIEARGATWERVSVPGVLEIPAAVKFALDAMAHGAASRRIDGFVVLGCVIRGETTHYDIVSNESARALMDLSVERSLALGNGIQTVENEAQALARVRVTDKNKGGGAARACLDMIDLKRSLGA</sequence>
<reference evidence="8 9" key="1">
    <citation type="submission" date="2019-09" db="EMBL/GenBank/DDBJ databases">
        <title>Parvibaculum sedimenti sp. nov., isolated from sediment.</title>
        <authorList>
            <person name="Wang Y."/>
        </authorList>
    </citation>
    <scope>NUCLEOTIDE SEQUENCE [LARGE SCALE GENOMIC DNA]</scope>
    <source>
        <strain evidence="8 9">HXT-9</strain>
    </source>
</reference>
<comment type="catalytic activity">
    <reaction evidence="6 7">
        <text>(2S)-2-hydroxy-3-oxobutyl phosphate + 5-amino-6-(D-ribitylamino)uracil = 6,7-dimethyl-8-(1-D-ribityl)lumazine + phosphate + 2 H2O + H(+)</text>
        <dbReference type="Rhea" id="RHEA:26152"/>
        <dbReference type="ChEBI" id="CHEBI:15377"/>
        <dbReference type="ChEBI" id="CHEBI:15378"/>
        <dbReference type="ChEBI" id="CHEBI:15934"/>
        <dbReference type="ChEBI" id="CHEBI:43474"/>
        <dbReference type="ChEBI" id="CHEBI:58201"/>
        <dbReference type="ChEBI" id="CHEBI:58830"/>
        <dbReference type="EC" id="2.5.1.78"/>
    </reaction>
</comment>
<dbReference type="Pfam" id="PF00885">
    <property type="entry name" value="DMRL_synthase"/>
    <property type="match status" value="1"/>
</dbReference>
<dbReference type="PANTHER" id="PTHR21058:SF0">
    <property type="entry name" value="6,7-DIMETHYL-8-RIBITYLLUMAZINE SYNTHASE"/>
    <property type="match status" value="1"/>
</dbReference>
<dbReference type="HAMAP" id="MF_00178">
    <property type="entry name" value="Lumazine_synth"/>
    <property type="match status" value="1"/>
</dbReference>
<proteinExistence type="inferred from homology"/>
<dbReference type="InterPro" id="IPR034964">
    <property type="entry name" value="LS"/>
</dbReference>
<comment type="pathway">
    <text evidence="1 7">Cofactor biosynthesis; riboflavin biosynthesis; riboflavin from 2-hydroxy-3-oxobutyl phosphate and 5-amino-6-(D-ribitylamino)uracil: step 1/2.</text>
</comment>
<dbReference type="InterPro" id="IPR036467">
    <property type="entry name" value="LS/RS_sf"/>
</dbReference>
<protein>
    <recommendedName>
        <fullName evidence="3 7">6,7-dimethyl-8-ribityllumazine synthase</fullName>
        <shortName evidence="7">DMRL synthase</shortName>
        <shortName evidence="7">LS</shortName>
        <shortName evidence="7">Lumazine synthase</shortName>
        <ecNumber evidence="3 7">2.5.1.78</ecNumber>
    </recommendedName>
</protein>
<feature type="binding site" evidence="7">
    <location>
        <position position="110"/>
    </location>
    <ligand>
        <name>5-amino-6-(D-ribitylamino)uracil</name>
        <dbReference type="ChEBI" id="CHEBI:15934"/>
    </ligand>
</feature>
<evidence type="ECO:0000313" key="9">
    <source>
        <dbReference type="Proteomes" id="UP000468901"/>
    </source>
</evidence>
<dbReference type="EC" id="2.5.1.78" evidence="3 7"/>
<accession>A0A6N6VJP9</accession>
<comment type="similarity">
    <text evidence="2 7">Belongs to the DMRL synthase family.</text>
</comment>
<evidence type="ECO:0000313" key="8">
    <source>
        <dbReference type="EMBL" id="KAB7740123.1"/>
    </source>
</evidence>
<evidence type="ECO:0000256" key="5">
    <source>
        <dbReference type="ARBA" id="ARBA00022679"/>
    </source>
</evidence>
<dbReference type="GO" id="GO:0009349">
    <property type="term" value="C:riboflavin synthase complex"/>
    <property type="evidence" value="ECO:0007669"/>
    <property type="project" value="UniProtKB-UniRule"/>
</dbReference>
<evidence type="ECO:0000256" key="4">
    <source>
        <dbReference type="ARBA" id="ARBA00022619"/>
    </source>
</evidence>
<feature type="binding site" evidence="7">
    <location>
        <position position="15"/>
    </location>
    <ligand>
        <name>5-amino-6-(D-ribitylamino)uracil</name>
        <dbReference type="ChEBI" id="CHEBI:15934"/>
    </ligand>
</feature>
<evidence type="ECO:0000256" key="6">
    <source>
        <dbReference type="ARBA" id="ARBA00048785"/>
    </source>
</evidence>
<evidence type="ECO:0000256" key="3">
    <source>
        <dbReference type="ARBA" id="ARBA00012664"/>
    </source>
</evidence>
<comment type="function">
    <text evidence="7">Catalyzes the formation of 6,7-dimethyl-8-ribityllumazine by condensation of 5-amino-6-(D-ribitylamino)uracil with 3,4-dihydroxy-2-butanone 4-phosphate. This is the penultimate step in the biosynthesis of riboflavin.</text>
</comment>